<evidence type="ECO:0000313" key="15">
    <source>
        <dbReference type="EMBL" id="OEF99869.1"/>
    </source>
</evidence>
<dbReference type="Pfam" id="PF02163">
    <property type="entry name" value="Peptidase_M50"/>
    <property type="match status" value="1"/>
</dbReference>
<evidence type="ECO:0000256" key="12">
    <source>
        <dbReference type="ARBA" id="ARBA00023136"/>
    </source>
</evidence>
<dbReference type="CDD" id="cd06158">
    <property type="entry name" value="S2P-M50_like_1"/>
    <property type="match status" value="1"/>
</dbReference>
<comment type="caution">
    <text evidence="15">The sequence shown here is derived from an EMBL/GenBank/DDBJ whole genome shotgun (WGS) entry which is preliminary data.</text>
</comment>
<comment type="subcellular location">
    <subcellularLocation>
        <location evidence="2">Cell membrane</location>
        <topology evidence="2">Multi-pass membrane protein</topology>
    </subcellularLocation>
</comment>
<dbReference type="AlphaFoldDB" id="A0A1D2YVZ9"/>
<keyword evidence="4" id="KW-1003">Cell membrane</keyword>
<keyword evidence="16" id="KW-1185">Reference proteome</keyword>
<name>A0A1D2YVZ9_9BACI</name>
<protein>
    <submittedName>
        <fullName evidence="15">Zinc metalloprotease</fullName>
    </submittedName>
</protein>
<dbReference type="RefSeq" id="WP_069656356.1">
    <property type="nucleotide sequence ID" value="NZ_MIJF01000013.1"/>
</dbReference>
<evidence type="ECO:0000256" key="4">
    <source>
        <dbReference type="ARBA" id="ARBA00022475"/>
    </source>
</evidence>
<gene>
    <name evidence="15" type="ORF">BHF71_01465</name>
</gene>
<dbReference type="EMBL" id="MIJF01000013">
    <property type="protein sequence ID" value="OEF99869.1"/>
    <property type="molecule type" value="Genomic_DNA"/>
</dbReference>
<keyword evidence="10 13" id="KW-1133">Transmembrane helix</keyword>
<evidence type="ECO:0000256" key="1">
    <source>
        <dbReference type="ARBA" id="ARBA00001947"/>
    </source>
</evidence>
<keyword evidence="11 15" id="KW-0482">Metalloprotease</keyword>
<evidence type="ECO:0000256" key="6">
    <source>
        <dbReference type="ARBA" id="ARBA00022692"/>
    </source>
</evidence>
<evidence type="ECO:0000256" key="5">
    <source>
        <dbReference type="ARBA" id="ARBA00022670"/>
    </source>
</evidence>
<dbReference type="InterPro" id="IPR052348">
    <property type="entry name" value="Metallopeptidase_M50B"/>
</dbReference>
<evidence type="ECO:0000313" key="16">
    <source>
        <dbReference type="Proteomes" id="UP000243739"/>
    </source>
</evidence>
<feature type="transmembrane region" description="Helical" evidence="13">
    <location>
        <begin position="137"/>
        <end position="154"/>
    </location>
</feature>
<feature type="transmembrane region" description="Helical" evidence="13">
    <location>
        <begin position="97"/>
        <end position="117"/>
    </location>
</feature>
<feature type="transmembrane region" description="Helical" evidence="13">
    <location>
        <begin position="183"/>
        <end position="201"/>
    </location>
</feature>
<keyword evidence="5 15" id="KW-0645">Protease</keyword>
<comment type="cofactor">
    <cofactor evidence="1">
        <name>Zn(2+)</name>
        <dbReference type="ChEBI" id="CHEBI:29105"/>
    </cofactor>
</comment>
<evidence type="ECO:0000256" key="8">
    <source>
        <dbReference type="ARBA" id="ARBA00022801"/>
    </source>
</evidence>
<dbReference type="PANTHER" id="PTHR35864">
    <property type="entry name" value="ZINC METALLOPROTEASE MJ0611-RELATED"/>
    <property type="match status" value="1"/>
</dbReference>
<keyword evidence="8" id="KW-0378">Hydrolase</keyword>
<reference evidence="15 16" key="1">
    <citation type="submission" date="2016-09" db="EMBL/GenBank/DDBJ databases">
        <title>Draft genome sequence for the type strain of Vulcanibacillus modesticaldus BR, a strictly anaerobic, moderately thermophilic, and nitrate-reducing bacterium from deep sea-hydrothermal vents of the Mid-Atlantic Ridge.</title>
        <authorList>
            <person name="Abin C.A."/>
            <person name="Hollibaugh J.T."/>
        </authorList>
    </citation>
    <scope>NUCLEOTIDE SEQUENCE [LARGE SCALE GENOMIC DNA]</scope>
    <source>
        <strain evidence="15 16">BR</strain>
    </source>
</reference>
<evidence type="ECO:0000256" key="7">
    <source>
        <dbReference type="ARBA" id="ARBA00022723"/>
    </source>
</evidence>
<dbReference type="InterPro" id="IPR008915">
    <property type="entry name" value="Peptidase_M50"/>
</dbReference>
<evidence type="ECO:0000256" key="2">
    <source>
        <dbReference type="ARBA" id="ARBA00004651"/>
    </source>
</evidence>
<evidence type="ECO:0000256" key="13">
    <source>
        <dbReference type="SAM" id="Phobius"/>
    </source>
</evidence>
<dbReference type="GO" id="GO:0005886">
    <property type="term" value="C:plasma membrane"/>
    <property type="evidence" value="ECO:0007669"/>
    <property type="project" value="UniProtKB-SubCell"/>
</dbReference>
<dbReference type="PANTHER" id="PTHR35864:SF1">
    <property type="entry name" value="ZINC METALLOPROTEASE YWHC-RELATED"/>
    <property type="match status" value="1"/>
</dbReference>
<keyword evidence="12 13" id="KW-0472">Membrane</keyword>
<dbReference type="GO" id="GO:0006508">
    <property type="term" value="P:proteolysis"/>
    <property type="evidence" value="ECO:0007669"/>
    <property type="project" value="UniProtKB-KW"/>
</dbReference>
<sequence length="226" mass="25846">MQSLEKFLAFPIEMLPSVIIALLLALTVHEFSHAFVAYKFGDNTAKDQGRLTLNPAAHLDLLGTLMIFIAGFGWAKPVPVNYFVFRNKRLARVLVSLAGPLSNLLLAIITMGFWYGLYRYGIFTYMSEDNFLYISKSFNVIISLNIVLFIFNLLPIPPLDGYKVLEDLAPQQFRIKLVEWEQYGVFIFLLLVITPLGDYIFSPIFNTIRPLIFYSIQNIFILIFGL</sequence>
<feature type="domain" description="Peptidase M50" evidence="14">
    <location>
        <begin position="134"/>
        <end position="184"/>
    </location>
</feature>
<accession>A0A1D2YVZ9</accession>
<feature type="transmembrane region" description="Helical" evidence="13">
    <location>
        <begin position="61"/>
        <end position="85"/>
    </location>
</feature>
<keyword evidence="7" id="KW-0479">Metal-binding</keyword>
<proteinExistence type="inferred from homology"/>
<evidence type="ECO:0000256" key="10">
    <source>
        <dbReference type="ARBA" id="ARBA00022989"/>
    </source>
</evidence>
<comment type="similarity">
    <text evidence="3">Belongs to the peptidase M50B family.</text>
</comment>
<dbReference type="GO" id="GO:0046872">
    <property type="term" value="F:metal ion binding"/>
    <property type="evidence" value="ECO:0007669"/>
    <property type="project" value="UniProtKB-KW"/>
</dbReference>
<keyword evidence="6 13" id="KW-0812">Transmembrane</keyword>
<dbReference type="OrthoDB" id="9800627at2"/>
<keyword evidence="9" id="KW-0862">Zinc</keyword>
<organism evidence="15 16">
    <name type="scientific">Vulcanibacillus modesticaldus</name>
    <dbReference type="NCBI Taxonomy" id="337097"/>
    <lineage>
        <taxon>Bacteria</taxon>
        <taxon>Bacillati</taxon>
        <taxon>Bacillota</taxon>
        <taxon>Bacilli</taxon>
        <taxon>Bacillales</taxon>
        <taxon>Bacillaceae</taxon>
        <taxon>Vulcanibacillus</taxon>
    </lineage>
</organism>
<dbReference type="GO" id="GO:0008237">
    <property type="term" value="F:metallopeptidase activity"/>
    <property type="evidence" value="ECO:0007669"/>
    <property type="project" value="UniProtKB-KW"/>
</dbReference>
<evidence type="ECO:0000259" key="14">
    <source>
        <dbReference type="Pfam" id="PF02163"/>
    </source>
</evidence>
<dbReference type="STRING" id="337097.BHF71_01465"/>
<dbReference type="InterPro" id="IPR044537">
    <property type="entry name" value="Rip2-like"/>
</dbReference>
<evidence type="ECO:0000256" key="11">
    <source>
        <dbReference type="ARBA" id="ARBA00023049"/>
    </source>
</evidence>
<evidence type="ECO:0000256" key="9">
    <source>
        <dbReference type="ARBA" id="ARBA00022833"/>
    </source>
</evidence>
<evidence type="ECO:0000256" key="3">
    <source>
        <dbReference type="ARBA" id="ARBA00007931"/>
    </source>
</evidence>
<dbReference type="Proteomes" id="UP000243739">
    <property type="component" value="Unassembled WGS sequence"/>
</dbReference>